<feature type="region of interest" description="Disordered" evidence="1">
    <location>
        <begin position="94"/>
        <end position="134"/>
    </location>
</feature>
<keyword evidence="3" id="KW-1185">Reference proteome</keyword>
<dbReference type="Proteomes" id="UP001224477">
    <property type="component" value="Unassembled WGS sequence"/>
</dbReference>
<sequence length="315" mass="34159">MSCSEINNAGKLGNYYQHLETCTPRRSVPVEQVSVDRQPPSSLGNKGQGSVGNTVSDAPVLAKLLELFTQFFTQLQSLLTGKEQTNIVPTRVTPAPQTTVVPKPDAPLPAPTPQRLPDLSDKRNGAKPDNIWNGFRQGPDGNCVTISAIKAAMMKFGQSPTDIFRSVQAVGDGYHVVMRDGFRLDLKKHELATAIRGSKFVPMRDPGMLKDAHFLFAVSAKRAQMENNDGRAARSFDAAVHSLNDGEDERVAGEGFLRLGLRSHMKKVSVSAFQDKSLIGMVNRSAHSVAVVDGCEEFYGRKGGPPRFGDAIALV</sequence>
<name>A0ABU1CWE2_9PSED</name>
<protein>
    <submittedName>
        <fullName evidence="2">Uncharacterized protein</fullName>
    </submittedName>
</protein>
<accession>A0ABU1CWE2</accession>
<dbReference type="EMBL" id="JAVGXC010000026">
    <property type="protein sequence ID" value="MDR0191592.1"/>
    <property type="molecule type" value="Genomic_DNA"/>
</dbReference>
<organism evidence="2 3">
    <name type="scientific">Pseudomonas yamanorum</name>
    <dbReference type="NCBI Taxonomy" id="515393"/>
    <lineage>
        <taxon>Bacteria</taxon>
        <taxon>Pseudomonadati</taxon>
        <taxon>Pseudomonadota</taxon>
        <taxon>Gammaproteobacteria</taxon>
        <taxon>Pseudomonadales</taxon>
        <taxon>Pseudomonadaceae</taxon>
        <taxon>Pseudomonas</taxon>
    </lineage>
</organism>
<evidence type="ECO:0000256" key="1">
    <source>
        <dbReference type="SAM" id="MobiDB-lite"/>
    </source>
</evidence>
<feature type="compositionally biased region" description="Pro residues" evidence="1">
    <location>
        <begin position="104"/>
        <end position="114"/>
    </location>
</feature>
<evidence type="ECO:0000313" key="2">
    <source>
        <dbReference type="EMBL" id="MDR0191592.1"/>
    </source>
</evidence>
<feature type="region of interest" description="Disordered" evidence="1">
    <location>
        <begin position="32"/>
        <end position="53"/>
    </location>
</feature>
<comment type="caution">
    <text evidence="2">The sequence shown here is derived from an EMBL/GenBank/DDBJ whole genome shotgun (WGS) entry which is preliminary data.</text>
</comment>
<proteinExistence type="predicted"/>
<reference evidence="2 3" key="1">
    <citation type="journal article" date="2023" name="Microbiol. Resour. Announc.">
        <title>Whole-genome sequence of Pseudomonas yamanorum OLsAu1 isolated from the edible ectomycorrhizal mushroom Lactarius sp. section Deliciosi.</title>
        <authorList>
            <person name="Ramirez-Mendoza R."/>
            <person name="Angeles-Argaiz R.E."/>
            <person name="Hernandez-Oaxaca D."/>
            <person name="Aguirre-Beltran L."/>
            <person name="Almaraz-Suarez J."/>
            <person name="Perez-Moreno J."/>
        </authorList>
    </citation>
    <scope>NUCLEOTIDE SEQUENCE [LARGE SCALE GENOMIC DNA]</scope>
    <source>
        <strain evidence="2 3">OLsAu1</strain>
    </source>
</reference>
<gene>
    <name evidence="2" type="ORF">RCO22_21815</name>
</gene>
<dbReference type="GeneID" id="93511718"/>
<dbReference type="RefSeq" id="WP_063031736.1">
    <property type="nucleotide sequence ID" value="NZ_CP012400.2"/>
</dbReference>
<evidence type="ECO:0000313" key="3">
    <source>
        <dbReference type="Proteomes" id="UP001224477"/>
    </source>
</evidence>